<dbReference type="Proteomes" id="UP000567067">
    <property type="component" value="Unassembled WGS sequence"/>
</dbReference>
<dbReference type="InterPro" id="IPR045735">
    <property type="entry name" value="Spore_III_AA_AAA+_ATPase"/>
</dbReference>
<dbReference type="Pfam" id="PF19568">
    <property type="entry name" value="Spore_III_AA"/>
    <property type="match status" value="1"/>
</dbReference>
<name>A0A7W3SY77_9BACL</name>
<comment type="caution">
    <text evidence="4">The sequence shown here is derived from an EMBL/GenBank/DDBJ whole genome shotgun (WGS) entry which is preliminary data.</text>
</comment>
<accession>A0A7W3SY77</accession>
<dbReference type="NCBIfam" id="TIGR02858">
    <property type="entry name" value="spore_III_AA"/>
    <property type="match status" value="1"/>
</dbReference>
<protein>
    <submittedName>
        <fullName evidence="4">Stage III sporulation protein AA</fullName>
    </submittedName>
</protein>
<dbReference type="PANTHER" id="PTHR20953">
    <property type="entry name" value="KINASE-RELATED"/>
    <property type="match status" value="1"/>
</dbReference>
<feature type="domain" description="AAA+ ATPase" evidence="3">
    <location>
        <begin position="151"/>
        <end position="301"/>
    </location>
</feature>
<keyword evidence="5" id="KW-1185">Reference proteome</keyword>
<dbReference type="PANTHER" id="PTHR20953:SF3">
    <property type="entry name" value="P-LOOP CONTAINING NUCLEOSIDE TRIPHOSPHATE HYDROLASES SUPERFAMILY PROTEIN"/>
    <property type="match status" value="1"/>
</dbReference>
<dbReference type="InterPro" id="IPR027417">
    <property type="entry name" value="P-loop_NTPase"/>
</dbReference>
<gene>
    <name evidence="4" type="ORF">FHR92_004921</name>
</gene>
<sequence>MSPSWLTVFPDNIRSLLSALPPSVFGGLEEIRIREGRPLEINAGGRFCYLTSEGGMTLDAAKAFMPSKQECNRLLDLITNHSLYTMEEELRKGFITIEGGHRIGLAGRTVLGGGKVEHLRDISGYNVRLAREIKGLANTLLPQILDFKHKSVLHTLILSPPQQGKTTLIRDLARQISSGTWRHPEARWPGMKVGIIDERSEIAGSKRGVPSFDVGPRTDVMDGCPKAEGMMMMIRSMSPDVLIVDEIGRSEDVDALAEALHAGVRVIATAHGSNVDDLSSRPAMSRLLECSFFQMYAVLKRTDQGMAFRLWDDKRRRVQLPEGPAGEAKGREVNA</sequence>
<dbReference type="EMBL" id="JACJIP010000050">
    <property type="protein sequence ID" value="MBA9088422.1"/>
    <property type="molecule type" value="Genomic_DNA"/>
</dbReference>
<evidence type="ECO:0000313" key="4">
    <source>
        <dbReference type="EMBL" id="MBA9088422.1"/>
    </source>
</evidence>
<dbReference type="AlphaFoldDB" id="A0A7W3SY77"/>
<dbReference type="SUPFAM" id="SSF52540">
    <property type="entry name" value="P-loop containing nucleoside triphosphate hydrolases"/>
    <property type="match status" value="1"/>
</dbReference>
<dbReference type="InterPro" id="IPR014217">
    <property type="entry name" value="Spore_III_AA"/>
</dbReference>
<dbReference type="GO" id="GO:0005524">
    <property type="term" value="F:ATP binding"/>
    <property type="evidence" value="ECO:0007669"/>
    <property type="project" value="UniProtKB-KW"/>
</dbReference>
<evidence type="ECO:0000256" key="1">
    <source>
        <dbReference type="ARBA" id="ARBA00022741"/>
    </source>
</evidence>
<evidence type="ECO:0000259" key="3">
    <source>
        <dbReference type="SMART" id="SM00382"/>
    </source>
</evidence>
<evidence type="ECO:0000313" key="5">
    <source>
        <dbReference type="Proteomes" id="UP000567067"/>
    </source>
</evidence>
<proteinExistence type="predicted"/>
<dbReference type="InterPro" id="IPR003593">
    <property type="entry name" value="AAA+_ATPase"/>
</dbReference>
<reference evidence="4 5" key="1">
    <citation type="submission" date="2020-08" db="EMBL/GenBank/DDBJ databases">
        <title>Genomic Encyclopedia of Type Strains, Phase III (KMG-III): the genomes of soil and plant-associated and newly described type strains.</title>
        <authorList>
            <person name="Whitman W."/>
        </authorList>
    </citation>
    <scope>NUCLEOTIDE SEQUENCE [LARGE SCALE GENOMIC DNA]</scope>
    <source>
        <strain evidence="4 5">CECT 8693</strain>
    </source>
</reference>
<dbReference type="Gene3D" id="3.40.50.300">
    <property type="entry name" value="P-loop containing nucleotide triphosphate hydrolases"/>
    <property type="match status" value="1"/>
</dbReference>
<evidence type="ECO:0000256" key="2">
    <source>
        <dbReference type="ARBA" id="ARBA00022840"/>
    </source>
</evidence>
<keyword evidence="1" id="KW-0547">Nucleotide-binding</keyword>
<keyword evidence="2" id="KW-0067">ATP-binding</keyword>
<dbReference type="RefSeq" id="WP_182540002.1">
    <property type="nucleotide sequence ID" value="NZ_JACJIP010000050.1"/>
</dbReference>
<dbReference type="SMART" id="SM00382">
    <property type="entry name" value="AAA"/>
    <property type="match status" value="1"/>
</dbReference>
<organism evidence="4 5">
    <name type="scientific">Fontibacillus solani</name>
    <dbReference type="NCBI Taxonomy" id="1572857"/>
    <lineage>
        <taxon>Bacteria</taxon>
        <taxon>Bacillati</taxon>
        <taxon>Bacillota</taxon>
        <taxon>Bacilli</taxon>
        <taxon>Bacillales</taxon>
        <taxon>Paenibacillaceae</taxon>
        <taxon>Fontibacillus</taxon>
    </lineage>
</organism>